<dbReference type="RefSeq" id="WP_060927731.1">
    <property type="nucleotide sequence ID" value="NZ_FNSQ01000005.1"/>
</dbReference>
<feature type="chain" id="PRO_5010179787" description="Lipoprotein" evidence="2">
    <location>
        <begin position="27"/>
        <end position="161"/>
    </location>
</feature>
<feature type="compositionally biased region" description="Polar residues" evidence="1">
    <location>
        <begin position="62"/>
        <end position="73"/>
    </location>
</feature>
<keyword evidence="4" id="KW-1185">Reference proteome</keyword>
<evidence type="ECO:0000256" key="1">
    <source>
        <dbReference type="SAM" id="MobiDB-lite"/>
    </source>
</evidence>
<evidence type="ECO:0000313" key="3">
    <source>
        <dbReference type="EMBL" id="SEB36263.1"/>
    </source>
</evidence>
<feature type="region of interest" description="Disordered" evidence="1">
    <location>
        <begin position="25"/>
        <end position="73"/>
    </location>
</feature>
<dbReference type="PROSITE" id="PS51257">
    <property type="entry name" value="PROKAR_LIPOPROTEIN"/>
    <property type="match status" value="1"/>
</dbReference>
<keyword evidence="2" id="KW-0732">Signal</keyword>
<name>A0A1H4IQL2_9MICO</name>
<feature type="signal peptide" evidence="2">
    <location>
        <begin position="1"/>
        <end position="26"/>
    </location>
</feature>
<accession>A0A1H4IQL2</accession>
<dbReference type="Proteomes" id="UP000183750">
    <property type="component" value="Unassembled WGS sequence"/>
</dbReference>
<dbReference type="AlphaFoldDB" id="A0A1H4IQL2"/>
<feature type="compositionally biased region" description="Low complexity" evidence="1">
    <location>
        <begin position="25"/>
        <end position="46"/>
    </location>
</feature>
<evidence type="ECO:0008006" key="5">
    <source>
        <dbReference type="Google" id="ProtNLM"/>
    </source>
</evidence>
<gene>
    <name evidence="3" type="ORF">SAMN04489807_0154</name>
</gene>
<sequence>MNTAAAKPVAAIALLALLGLGTVSCSAPSDSTTSSDSKSDSPSAAPEEVEEAPEPVDLTGEWKQSNPNDPESFQSATITADTIEVYWNATDTKSLYWAGTIEVPEDGSTSFTWDSVNDTTKTDSAMLASSDPTKTFTYADGEISYEVTALGTTVTVRLAQQ</sequence>
<organism evidence="3 4">
    <name type="scientific">Microbacterium hydrocarbonoxydans</name>
    <dbReference type="NCBI Taxonomy" id="273678"/>
    <lineage>
        <taxon>Bacteria</taxon>
        <taxon>Bacillati</taxon>
        <taxon>Actinomycetota</taxon>
        <taxon>Actinomycetes</taxon>
        <taxon>Micrococcales</taxon>
        <taxon>Microbacteriaceae</taxon>
        <taxon>Microbacterium</taxon>
    </lineage>
</organism>
<dbReference type="OrthoDB" id="3174999at2"/>
<evidence type="ECO:0000313" key="4">
    <source>
        <dbReference type="Proteomes" id="UP000183750"/>
    </source>
</evidence>
<proteinExistence type="predicted"/>
<evidence type="ECO:0000256" key="2">
    <source>
        <dbReference type="SAM" id="SignalP"/>
    </source>
</evidence>
<dbReference type="EMBL" id="FNSQ01000005">
    <property type="protein sequence ID" value="SEB36263.1"/>
    <property type="molecule type" value="Genomic_DNA"/>
</dbReference>
<reference evidence="4" key="1">
    <citation type="submission" date="2016-10" db="EMBL/GenBank/DDBJ databases">
        <authorList>
            <person name="Varghese N."/>
            <person name="Submissions S."/>
        </authorList>
    </citation>
    <scope>NUCLEOTIDE SEQUENCE [LARGE SCALE GENOMIC DNA]</scope>
    <source>
        <strain evidence="4">DSM 16089</strain>
    </source>
</reference>
<protein>
    <recommendedName>
        <fullName evidence="5">Lipoprotein</fullName>
    </recommendedName>
</protein>